<gene>
    <name evidence="2" type="ORF">C8J55DRAFT_550171</name>
</gene>
<feature type="region of interest" description="Disordered" evidence="1">
    <location>
        <begin position="271"/>
        <end position="298"/>
    </location>
</feature>
<comment type="caution">
    <text evidence="2">The sequence shown here is derived from an EMBL/GenBank/DDBJ whole genome shotgun (WGS) entry which is preliminary data.</text>
</comment>
<feature type="region of interest" description="Disordered" evidence="1">
    <location>
        <begin position="133"/>
        <end position="187"/>
    </location>
</feature>
<dbReference type="AlphaFoldDB" id="A0A9W9A8M3"/>
<proteinExistence type="predicted"/>
<feature type="region of interest" description="Disordered" evidence="1">
    <location>
        <begin position="317"/>
        <end position="346"/>
    </location>
</feature>
<feature type="region of interest" description="Disordered" evidence="1">
    <location>
        <begin position="215"/>
        <end position="253"/>
    </location>
</feature>
<reference evidence="2" key="1">
    <citation type="submission" date="2022-08" db="EMBL/GenBank/DDBJ databases">
        <authorList>
            <consortium name="DOE Joint Genome Institute"/>
            <person name="Min B."/>
            <person name="Riley R."/>
            <person name="Sierra-Patev S."/>
            <person name="Naranjo-Ortiz M."/>
            <person name="Looney B."/>
            <person name="Konkel Z."/>
            <person name="Slot J.C."/>
            <person name="Sakamoto Y."/>
            <person name="Steenwyk J.L."/>
            <person name="Rokas A."/>
            <person name="Carro J."/>
            <person name="Camarero S."/>
            <person name="Ferreira P."/>
            <person name="Molpeceres G."/>
            <person name="Ruiz-Duenas F.J."/>
            <person name="Serrano A."/>
            <person name="Henrissat B."/>
            <person name="Drula E."/>
            <person name="Hughes K.W."/>
            <person name="Mata J.L."/>
            <person name="Ishikawa N.K."/>
            <person name="Vargas-Isla R."/>
            <person name="Ushijima S."/>
            <person name="Smith C.A."/>
            <person name="Ahrendt S."/>
            <person name="Andreopoulos W."/>
            <person name="He G."/>
            <person name="Labutti K."/>
            <person name="Lipzen A."/>
            <person name="Ng V."/>
            <person name="Sandor L."/>
            <person name="Barry K."/>
            <person name="Martinez A.T."/>
            <person name="Xiao Y."/>
            <person name="Gibbons J.G."/>
            <person name="Terashima K."/>
            <person name="Hibbett D.S."/>
            <person name="Grigoriev I.V."/>
        </authorList>
    </citation>
    <scope>NUCLEOTIDE SEQUENCE</scope>
    <source>
        <strain evidence="2">Sp2 HRB7682 ss15</strain>
    </source>
</reference>
<sequence>MPNSAIYSFNAFKAIQELYTQNASRLTADQSLAHHENNIKKTTASPFLAFSGGNRIKDVCGKILSKGREHLSEASDIDIATEAFGSRLVLDRLFPTGRADQLVSWFGSPECSLIEGELENLARCVMNGTSKVFKQERKKAPRGPGSGFPMAIAGPKDVPKSTDNASSSSGLNEKGKRPSSGDSVEGAAAVKKATGLKGIFGASEAKGNRKPLAELQKDKNQSSAPQPPVFIAPQSNRSSGHPQARPLSRSAPNSHRHAIYIDNDVSANNLAPLRPDNISTDEAAQTNVSGSDTGPSSVAARMLQPTAVNNVVAPPHPERAFVPSSSPAAASDTFDSERKKGEAQVSMPVPEFSSILNPVNGAKPAYVTTFCSENATPESNQESSPQSQSKPAYVTTLSSENVIAKSNQESSPQSTPFVATSSDLNTVSEGKSTIVTDAASGESSISQSEQDNSTQDSSTAESSTSEFTFSDPSTMSRNISSSNNAQPLVFSITYNHTHHHHHHHVHNHYHAA</sequence>
<organism evidence="2 3">
    <name type="scientific">Lentinula lateritia</name>
    <dbReference type="NCBI Taxonomy" id="40482"/>
    <lineage>
        <taxon>Eukaryota</taxon>
        <taxon>Fungi</taxon>
        <taxon>Dikarya</taxon>
        <taxon>Basidiomycota</taxon>
        <taxon>Agaricomycotina</taxon>
        <taxon>Agaricomycetes</taxon>
        <taxon>Agaricomycetidae</taxon>
        <taxon>Agaricales</taxon>
        <taxon>Marasmiineae</taxon>
        <taxon>Omphalotaceae</taxon>
        <taxon>Lentinula</taxon>
    </lineage>
</organism>
<feature type="region of interest" description="Disordered" evidence="1">
    <location>
        <begin position="374"/>
        <end position="394"/>
    </location>
</feature>
<dbReference type="EMBL" id="JANVFS010000020">
    <property type="protein sequence ID" value="KAJ4476349.1"/>
    <property type="molecule type" value="Genomic_DNA"/>
</dbReference>
<feature type="region of interest" description="Disordered" evidence="1">
    <location>
        <begin position="405"/>
        <end position="424"/>
    </location>
</feature>
<feature type="compositionally biased region" description="Polar residues" evidence="1">
    <location>
        <begin position="277"/>
        <end position="296"/>
    </location>
</feature>
<feature type="compositionally biased region" description="Polar residues" evidence="1">
    <location>
        <begin position="161"/>
        <end position="171"/>
    </location>
</feature>
<name>A0A9W9A8M3_9AGAR</name>
<reference evidence="2" key="2">
    <citation type="journal article" date="2023" name="Proc. Natl. Acad. Sci. U.S.A.">
        <title>A global phylogenomic analysis of the shiitake genus Lentinula.</title>
        <authorList>
            <person name="Sierra-Patev S."/>
            <person name="Min B."/>
            <person name="Naranjo-Ortiz M."/>
            <person name="Looney B."/>
            <person name="Konkel Z."/>
            <person name="Slot J.C."/>
            <person name="Sakamoto Y."/>
            <person name="Steenwyk J.L."/>
            <person name="Rokas A."/>
            <person name="Carro J."/>
            <person name="Camarero S."/>
            <person name="Ferreira P."/>
            <person name="Molpeceres G."/>
            <person name="Ruiz-Duenas F.J."/>
            <person name="Serrano A."/>
            <person name="Henrissat B."/>
            <person name="Drula E."/>
            <person name="Hughes K.W."/>
            <person name="Mata J.L."/>
            <person name="Ishikawa N.K."/>
            <person name="Vargas-Isla R."/>
            <person name="Ushijima S."/>
            <person name="Smith C.A."/>
            <person name="Donoghue J."/>
            <person name="Ahrendt S."/>
            <person name="Andreopoulos W."/>
            <person name="He G."/>
            <person name="LaButti K."/>
            <person name="Lipzen A."/>
            <person name="Ng V."/>
            <person name="Riley R."/>
            <person name="Sandor L."/>
            <person name="Barry K."/>
            <person name="Martinez A.T."/>
            <person name="Xiao Y."/>
            <person name="Gibbons J.G."/>
            <person name="Terashima K."/>
            <person name="Grigoriev I.V."/>
            <person name="Hibbett D."/>
        </authorList>
    </citation>
    <scope>NUCLEOTIDE SEQUENCE</scope>
    <source>
        <strain evidence="2">Sp2 HRB7682 ss15</strain>
    </source>
</reference>
<feature type="compositionally biased region" description="Low complexity" evidence="1">
    <location>
        <begin position="453"/>
        <end position="474"/>
    </location>
</feature>
<feature type="compositionally biased region" description="Low complexity" evidence="1">
    <location>
        <begin position="377"/>
        <end position="389"/>
    </location>
</feature>
<accession>A0A9W9A8M3</accession>
<feature type="region of interest" description="Disordered" evidence="1">
    <location>
        <begin position="438"/>
        <end position="481"/>
    </location>
</feature>
<evidence type="ECO:0000313" key="2">
    <source>
        <dbReference type="EMBL" id="KAJ4476349.1"/>
    </source>
</evidence>
<protein>
    <submittedName>
        <fullName evidence="2">Uncharacterized protein</fullName>
    </submittedName>
</protein>
<feature type="compositionally biased region" description="Polar residues" evidence="1">
    <location>
        <begin position="438"/>
        <end position="452"/>
    </location>
</feature>
<dbReference type="Proteomes" id="UP001150238">
    <property type="component" value="Unassembled WGS sequence"/>
</dbReference>
<evidence type="ECO:0000256" key="1">
    <source>
        <dbReference type="SAM" id="MobiDB-lite"/>
    </source>
</evidence>
<evidence type="ECO:0000313" key="3">
    <source>
        <dbReference type="Proteomes" id="UP001150238"/>
    </source>
</evidence>